<organism evidence="2 3">
    <name type="scientific">Dentiscutata erythropus</name>
    <dbReference type="NCBI Taxonomy" id="1348616"/>
    <lineage>
        <taxon>Eukaryota</taxon>
        <taxon>Fungi</taxon>
        <taxon>Fungi incertae sedis</taxon>
        <taxon>Mucoromycota</taxon>
        <taxon>Glomeromycotina</taxon>
        <taxon>Glomeromycetes</taxon>
        <taxon>Diversisporales</taxon>
        <taxon>Gigasporaceae</taxon>
        <taxon>Dentiscutata</taxon>
    </lineage>
</organism>
<comment type="caution">
    <text evidence="2">The sequence shown here is derived from an EMBL/GenBank/DDBJ whole genome shotgun (WGS) entry which is preliminary data.</text>
</comment>
<dbReference type="Proteomes" id="UP000789405">
    <property type="component" value="Unassembled WGS sequence"/>
</dbReference>
<proteinExistence type="predicted"/>
<dbReference type="AlphaFoldDB" id="A0A9N9GD18"/>
<dbReference type="EMBL" id="CAJVPY010003521">
    <property type="protein sequence ID" value="CAG8593833.1"/>
    <property type="molecule type" value="Genomic_DNA"/>
</dbReference>
<accession>A0A9N9GD18</accession>
<reference evidence="2" key="1">
    <citation type="submission" date="2021-06" db="EMBL/GenBank/DDBJ databases">
        <authorList>
            <person name="Kallberg Y."/>
            <person name="Tangrot J."/>
            <person name="Rosling A."/>
        </authorList>
    </citation>
    <scope>NUCLEOTIDE SEQUENCE</scope>
    <source>
        <strain evidence="2">MA453B</strain>
    </source>
</reference>
<dbReference type="OrthoDB" id="2439074at2759"/>
<keyword evidence="3" id="KW-1185">Reference proteome</keyword>
<name>A0A9N9GD18_9GLOM</name>
<evidence type="ECO:0000256" key="1">
    <source>
        <dbReference type="SAM" id="MobiDB-lite"/>
    </source>
</evidence>
<feature type="compositionally biased region" description="Basic and acidic residues" evidence="1">
    <location>
        <begin position="219"/>
        <end position="237"/>
    </location>
</feature>
<protein>
    <submittedName>
        <fullName evidence="2">15945_t:CDS:1</fullName>
    </submittedName>
</protein>
<sequence length="249" mass="28091">MFTGKFVVENLKQYVTASSICVIAEGERDHEFEASEIPLCAAYYQYNPYTNSRNVQMKLRLFYPTNAQRFLYLHANNSIKPARTFIASGFIRCVTSEFTIVEVTDIDFVTTINTAQNVQSGSSSVASGHCSDIDLIAEDVDVESIASRAPKRPRILTSRSSKKDTNSSPTVQNRKGKGKLSDLALNCLEPVVMDNVQDRRVHIENASNDDDLEFLGEQEFEKEQEVEKKQEKKKETKSTSNKRSSKKKN</sequence>
<feature type="region of interest" description="Disordered" evidence="1">
    <location>
        <begin position="148"/>
        <end position="177"/>
    </location>
</feature>
<feature type="compositionally biased region" description="Acidic residues" evidence="1">
    <location>
        <begin position="207"/>
        <end position="218"/>
    </location>
</feature>
<evidence type="ECO:0000313" key="3">
    <source>
        <dbReference type="Proteomes" id="UP000789405"/>
    </source>
</evidence>
<evidence type="ECO:0000313" key="2">
    <source>
        <dbReference type="EMBL" id="CAG8593833.1"/>
    </source>
</evidence>
<gene>
    <name evidence="2" type="ORF">DERYTH_LOCUS7294</name>
</gene>
<feature type="region of interest" description="Disordered" evidence="1">
    <location>
        <begin position="204"/>
        <end position="249"/>
    </location>
</feature>